<gene>
    <name evidence="2" type="ORF">H9L01_02415</name>
</gene>
<evidence type="ECO:0000313" key="2">
    <source>
        <dbReference type="EMBL" id="QNN61239.1"/>
    </source>
</evidence>
<evidence type="ECO:0000313" key="3">
    <source>
        <dbReference type="Proteomes" id="UP000515928"/>
    </source>
</evidence>
<keyword evidence="1" id="KW-1133">Transmembrane helix</keyword>
<feature type="transmembrane region" description="Helical" evidence="1">
    <location>
        <begin position="139"/>
        <end position="157"/>
    </location>
</feature>
<feature type="transmembrane region" description="Helical" evidence="1">
    <location>
        <begin position="196"/>
        <end position="216"/>
    </location>
</feature>
<keyword evidence="3" id="KW-1185">Reference proteome</keyword>
<evidence type="ECO:0000256" key="1">
    <source>
        <dbReference type="SAM" id="Phobius"/>
    </source>
</evidence>
<proteinExistence type="predicted"/>
<reference evidence="2 3" key="1">
    <citation type="submission" date="2020-08" db="EMBL/GenBank/DDBJ databases">
        <title>Genome sequence of Erysipelothrix inopinata DSM 15511T.</title>
        <authorList>
            <person name="Hyun D.-W."/>
            <person name="Bae J.-W."/>
        </authorList>
    </citation>
    <scope>NUCLEOTIDE SEQUENCE [LARGE SCALE GENOMIC DNA]</scope>
    <source>
        <strain evidence="2 3">DSM 15511</strain>
    </source>
</reference>
<keyword evidence="1" id="KW-0812">Transmembrane</keyword>
<protein>
    <submittedName>
        <fullName evidence="2">Uncharacterized protein</fullName>
    </submittedName>
</protein>
<feature type="transmembrane region" description="Helical" evidence="1">
    <location>
        <begin position="164"/>
        <end position="184"/>
    </location>
</feature>
<name>A0A7G9S064_9FIRM</name>
<organism evidence="2 3">
    <name type="scientific">Erysipelothrix inopinata</name>
    <dbReference type="NCBI Taxonomy" id="225084"/>
    <lineage>
        <taxon>Bacteria</taxon>
        <taxon>Bacillati</taxon>
        <taxon>Bacillota</taxon>
        <taxon>Erysipelotrichia</taxon>
        <taxon>Erysipelotrichales</taxon>
        <taxon>Erysipelotrichaceae</taxon>
        <taxon>Erysipelothrix</taxon>
    </lineage>
</organism>
<feature type="transmembrane region" description="Helical" evidence="1">
    <location>
        <begin position="12"/>
        <end position="30"/>
    </location>
</feature>
<feature type="transmembrane region" description="Helical" evidence="1">
    <location>
        <begin position="50"/>
        <end position="69"/>
    </location>
</feature>
<dbReference type="RefSeq" id="WP_187534441.1">
    <property type="nucleotide sequence ID" value="NZ_CBCSHU010000001.1"/>
</dbReference>
<dbReference type="KEGG" id="eio:H9L01_02415"/>
<feature type="transmembrane region" description="Helical" evidence="1">
    <location>
        <begin position="99"/>
        <end position="119"/>
    </location>
</feature>
<accession>A0A7G9S064</accession>
<keyword evidence="1" id="KW-0472">Membrane</keyword>
<sequence length="227" mass="26353">MKNYINRSCLRYYAFILLVMVLSLLVASTADNYIAIDLLENNQTLMLDYFYTNQIIVFIFNAVAFIYFLKSSYVSIQEPTVLSYILSGKESETEIRKYLFYRALIPYLITTMMVSFVYVGCFKSLLPYFPGISFGLTQLIILTTMVVVSIIVMTLYFKTQRPLLISNTSNAFFYLFMFFSPGYYSIISKFKNPHGSVIVFSVFLVFMVAMMVLYIFEIKSNKKIDIC</sequence>
<dbReference type="Proteomes" id="UP000515928">
    <property type="component" value="Chromosome"/>
</dbReference>
<dbReference type="AlphaFoldDB" id="A0A7G9S064"/>
<dbReference type="EMBL" id="CP060715">
    <property type="protein sequence ID" value="QNN61239.1"/>
    <property type="molecule type" value="Genomic_DNA"/>
</dbReference>